<dbReference type="EMBL" id="GBRH01166674">
    <property type="protein sequence ID" value="JAE31222.1"/>
    <property type="molecule type" value="Transcribed_RNA"/>
</dbReference>
<dbReference type="AlphaFoldDB" id="A0A0A9H389"/>
<protein>
    <submittedName>
        <fullName evidence="1">Uncharacterized protein</fullName>
    </submittedName>
</protein>
<accession>A0A0A9H389</accession>
<organism evidence="1">
    <name type="scientific">Arundo donax</name>
    <name type="common">Giant reed</name>
    <name type="synonym">Donax arundinaceus</name>
    <dbReference type="NCBI Taxonomy" id="35708"/>
    <lineage>
        <taxon>Eukaryota</taxon>
        <taxon>Viridiplantae</taxon>
        <taxon>Streptophyta</taxon>
        <taxon>Embryophyta</taxon>
        <taxon>Tracheophyta</taxon>
        <taxon>Spermatophyta</taxon>
        <taxon>Magnoliopsida</taxon>
        <taxon>Liliopsida</taxon>
        <taxon>Poales</taxon>
        <taxon>Poaceae</taxon>
        <taxon>PACMAD clade</taxon>
        <taxon>Arundinoideae</taxon>
        <taxon>Arundineae</taxon>
        <taxon>Arundo</taxon>
    </lineage>
</organism>
<sequence length="38" mass="4573">MIDMKQHSLQIQVSQYQSHFTACYLFYQKKSEKTFTSP</sequence>
<reference evidence="1" key="2">
    <citation type="journal article" date="2015" name="Data Brief">
        <title>Shoot transcriptome of the giant reed, Arundo donax.</title>
        <authorList>
            <person name="Barrero R.A."/>
            <person name="Guerrero F.D."/>
            <person name="Moolhuijzen P."/>
            <person name="Goolsby J.A."/>
            <person name="Tidwell J."/>
            <person name="Bellgard S.E."/>
            <person name="Bellgard M.I."/>
        </authorList>
    </citation>
    <scope>NUCLEOTIDE SEQUENCE</scope>
    <source>
        <tissue evidence="1">Shoot tissue taken approximately 20 cm above the soil surface</tissue>
    </source>
</reference>
<reference evidence="1" key="1">
    <citation type="submission" date="2014-09" db="EMBL/GenBank/DDBJ databases">
        <authorList>
            <person name="Magalhaes I.L.F."/>
            <person name="Oliveira U."/>
            <person name="Santos F.R."/>
            <person name="Vidigal T.H.D.A."/>
            <person name="Brescovit A.D."/>
            <person name="Santos A.J."/>
        </authorList>
    </citation>
    <scope>NUCLEOTIDE SEQUENCE</scope>
    <source>
        <tissue evidence="1">Shoot tissue taken approximately 20 cm above the soil surface</tissue>
    </source>
</reference>
<name>A0A0A9H389_ARUDO</name>
<evidence type="ECO:0000313" key="1">
    <source>
        <dbReference type="EMBL" id="JAE31222.1"/>
    </source>
</evidence>
<proteinExistence type="predicted"/>